<protein>
    <submittedName>
        <fullName evidence="2">Uncharacterized protein</fullName>
    </submittedName>
</protein>
<sequence length="280" mass="31189">MQYVIPTLQTLLIFALATIVLVESRPGSRGPRRSITGIGMAILLAMLALTVIDVFMESGVRSKLAETQLERDLAAQERDQRTATFMAYLVCVDEAEEQTVSLEGAVSRTIDQLEQTRGEMLQCAELLGAPSEILETTKSVAPASLDDPVELESASRTLETLISGCIARCQTQIDLWRDVGVSEATLAIIEPTLKTTKAQLLADISGYEALTVDEMDAEAHLMHARMLVAKFRRHASHLHRQLPLAVERFYQRLRYSQERGLKENLRELRSRCERPAIAPQ</sequence>
<gene>
    <name evidence="2" type="ORF">Pla133_52730</name>
</gene>
<dbReference type="KEGG" id="pbap:Pla133_52730"/>
<evidence type="ECO:0000256" key="1">
    <source>
        <dbReference type="SAM" id="Phobius"/>
    </source>
</evidence>
<geneLocation type="plasmid" evidence="3">
    <name>ppla133_1</name>
</geneLocation>
<reference evidence="2 3" key="1">
    <citation type="submission" date="2019-02" db="EMBL/GenBank/DDBJ databases">
        <title>Deep-cultivation of Planctomycetes and their phenomic and genomic characterization uncovers novel biology.</title>
        <authorList>
            <person name="Wiegand S."/>
            <person name="Jogler M."/>
            <person name="Boedeker C."/>
            <person name="Pinto D."/>
            <person name="Vollmers J."/>
            <person name="Rivas-Marin E."/>
            <person name="Kohn T."/>
            <person name="Peeters S.H."/>
            <person name="Heuer A."/>
            <person name="Rast P."/>
            <person name="Oberbeckmann S."/>
            <person name="Bunk B."/>
            <person name="Jeske O."/>
            <person name="Meyerdierks A."/>
            <person name="Storesund J.E."/>
            <person name="Kallscheuer N."/>
            <person name="Luecker S."/>
            <person name="Lage O.M."/>
            <person name="Pohl T."/>
            <person name="Merkel B.J."/>
            <person name="Hornburger P."/>
            <person name="Mueller R.-W."/>
            <person name="Bruemmer F."/>
            <person name="Labrenz M."/>
            <person name="Spormann A.M."/>
            <person name="Op den Camp H."/>
            <person name="Overmann J."/>
            <person name="Amann R."/>
            <person name="Jetten M.S.M."/>
            <person name="Mascher T."/>
            <person name="Medema M.H."/>
            <person name="Devos D.P."/>
            <person name="Kaster A.-K."/>
            <person name="Ovreas L."/>
            <person name="Rohde M."/>
            <person name="Galperin M.Y."/>
            <person name="Jogler C."/>
        </authorList>
    </citation>
    <scope>NUCLEOTIDE SEQUENCE [LARGE SCALE GENOMIC DNA]</scope>
    <source>
        <strain evidence="2 3">Pla133</strain>
        <plasmid evidence="3">ppla133_1</plasmid>
    </source>
</reference>
<keyword evidence="3" id="KW-1185">Reference proteome</keyword>
<keyword evidence="1" id="KW-1133">Transmembrane helix</keyword>
<evidence type="ECO:0000313" key="3">
    <source>
        <dbReference type="Proteomes" id="UP000316921"/>
    </source>
</evidence>
<keyword evidence="1" id="KW-0812">Transmembrane</keyword>
<dbReference type="EMBL" id="CP036288">
    <property type="protein sequence ID" value="QDU70149.1"/>
    <property type="molecule type" value="Genomic_DNA"/>
</dbReference>
<proteinExistence type="predicted"/>
<organism evidence="2 3">
    <name type="scientific">Engelhardtia mirabilis</name>
    <dbReference type="NCBI Taxonomy" id="2528011"/>
    <lineage>
        <taxon>Bacteria</taxon>
        <taxon>Pseudomonadati</taxon>
        <taxon>Planctomycetota</taxon>
        <taxon>Planctomycetia</taxon>
        <taxon>Planctomycetia incertae sedis</taxon>
        <taxon>Engelhardtia</taxon>
    </lineage>
</organism>
<evidence type="ECO:0000313" key="2">
    <source>
        <dbReference type="EMBL" id="QDU70149.1"/>
    </source>
</evidence>
<name>A0A518BT58_9BACT</name>
<dbReference type="AlphaFoldDB" id="A0A518BT58"/>
<dbReference type="RefSeq" id="WP_145071110.1">
    <property type="nucleotide sequence ID" value="NZ_CP036288.1"/>
</dbReference>
<keyword evidence="2" id="KW-0614">Plasmid</keyword>
<accession>A0A518BT58</accession>
<feature type="transmembrane region" description="Helical" evidence="1">
    <location>
        <begin position="34"/>
        <end position="55"/>
    </location>
</feature>
<keyword evidence="1" id="KW-0472">Membrane</keyword>
<dbReference type="Proteomes" id="UP000316921">
    <property type="component" value="Plasmid pPla133_1"/>
</dbReference>